<dbReference type="InterPro" id="IPR019587">
    <property type="entry name" value="Polyketide_cyclase/dehydratase"/>
</dbReference>
<dbReference type="AlphaFoldDB" id="A0A0B2AAL4"/>
<sequence length="142" mass="15086">MPSATRTIRIAAPIETVFAFFTDPANDLKWRTGVKEMRADGEARVGATVHQVVSGPGGRSIDADIRITEYTAPTRYAFTTVSGPVRPTGGFTFASAEGGTTVTFALDAEVSGLKKIFMGGPVQKSMDAEMSALDRAKALLEQ</sequence>
<evidence type="ECO:0008006" key="3">
    <source>
        <dbReference type="Google" id="ProtNLM"/>
    </source>
</evidence>
<dbReference type="Proteomes" id="UP000031030">
    <property type="component" value="Unassembled WGS sequence"/>
</dbReference>
<gene>
    <name evidence="1" type="ORF">LK09_07590</name>
</gene>
<organism evidence="1 2">
    <name type="scientific">Microbacterium mangrovi</name>
    <dbReference type="NCBI Taxonomy" id="1348253"/>
    <lineage>
        <taxon>Bacteria</taxon>
        <taxon>Bacillati</taxon>
        <taxon>Actinomycetota</taxon>
        <taxon>Actinomycetes</taxon>
        <taxon>Micrococcales</taxon>
        <taxon>Microbacteriaceae</taxon>
        <taxon>Microbacterium</taxon>
    </lineage>
</organism>
<keyword evidence="2" id="KW-1185">Reference proteome</keyword>
<protein>
    <recommendedName>
        <fullName evidence="3">Polyketide cyclase</fullName>
    </recommendedName>
</protein>
<evidence type="ECO:0000313" key="1">
    <source>
        <dbReference type="EMBL" id="KHK98763.1"/>
    </source>
</evidence>
<dbReference type="InterPro" id="IPR023393">
    <property type="entry name" value="START-like_dom_sf"/>
</dbReference>
<dbReference type="SUPFAM" id="SSF55961">
    <property type="entry name" value="Bet v1-like"/>
    <property type="match status" value="1"/>
</dbReference>
<evidence type="ECO:0000313" key="2">
    <source>
        <dbReference type="Proteomes" id="UP000031030"/>
    </source>
</evidence>
<dbReference type="Pfam" id="PF10604">
    <property type="entry name" value="Polyketide_cyc2"/>
    <property type="match status" value="1"/>
</dbReference>
<comment type="caution">
    <text evidence="1">The sequence shown here is derived from an EMBL/GenBank/DDBJ whole genome shotgun (WGS) entry which is preliminary data.</text>
</comment>
<accession>A0A0B2AAL4</accession>
<dbReference type="EMBL" id="JTDK01000006">
    <property type="protein sequence ID" value="KHK98763.1"/>
    <property type="molecule type" value="Genomic_DNA"/>
</dbReference>
<name>A0A0B2AAL4_9MICO</name>
<dbReference type="Gene3D" id="3.30.530.20">
    <property type="match status" value="1"/>
</dbReference>
<proteinExistence type="predicted"/>
<reference evidence="1 2" key="1">
    <citation type="submission" date="2014-11" db="EMBL/GenBank/DDBJ databases">
        <title>Genome sequence of Microbacterium mangrovi MUSC 115(T).</title>
        <authorList>
            <person name="Lee L.-H."/>
        </authorList>
    </citation>
    <scope>NUCLEOTIDE SEQUENCE [LARGE SCALE GENOMIC DNA]</scope>
    <source>
        <strain evidence="1 2">MUSC 115</strain>
    </source>
</reference>